<dbReference type="Pfam" id="PF00270">
    <property type="entry name" value="DEAD"/>
    <property type="match status" value="1"/>
</dbReference>
<dbReference type="SUPFAM" id="SSF52540">
    <property type="entry name" value="P-loop containing nucleoside triphosphate hydrolases"/>
    <property type="match status" value="1"/>
</dbReference>
<dbReference type="EMBL" id="JADGJD010000758">
    <property type="protein sequence ID" value="KAJ3048660.1"/>
    <property type="molecule type" value="Genomic_DNA"/>
</dbReference>
<dbReference type="PROSITE" id="PS00039">
    <property type="entry name" value="DEAD_ATP_HELICASE"/>
    <property type="match status" value="1"/>
</dbReference>
<keyword evidence="7" id="KW-1185">Reference proteome</keyword>
<dbReference type="InterPro" id="IPR027417">
    <property type="entry name" value="P-loop_NTPase"/>
</dbReference>
<evidence type="ECO:0000256" key="1">
    <source>
        <dbReference type="ARBA" id="ARBA00022801"/>
    </source>
</evidence>
<dbReference type="InterPro" id="IPR000629">
    <property type="entry name" value="RNA-helicase_DEAD-box_CS"/>
</dbReference>
<dbReference type="AlphaFoldDB" id="A0AAD5X0J0"/>
<dbReference type="InterPro" id="IPR014001">
    <property type="entry name" value="Helicase_ATP-bd"/>
</dbReference>
<dbReference type="Proteomes" id="UP001212841">
    <property type="component" value="Unassembled WGS sequence"/>
</dbReference>
<accession>A0AAD5X0J0</accession>
<protein>
    <submittedName>
        <fullName evidence="6">DEAD-box ATP-dependent RNA helicase</fullName>
    </submittedName>
</protein>
<evidence type="ECO:0000259" key="5">
    <source>
        <dbReference type="PROSITE" id="PS51192"/>
    </source>
</evidence>
<evidence type="ECO:0000256" key="3">
    <source>
        <dbReference type="RuleBase" id="RU000492"/>
    </source>
</evidence>
<name>A0AAD5X0J0_9FUNG</name>
<organism evidence="6 7">
    <name type="scientific">Rhizophlyctis rosea</name>
    <dbReference type="NCBI Taxonomy" id="64517"/>
    <lineage>
        <taxon>Eukaryota</taxon>
        <taxon>Fungi</taxon>
        <taxon>Fungi incertae sedis</taxon>
        <taxon>Chytridiomycota</taxon>
        <taxon>Chytridiomycota incertae sedis</taxon>
        <taxon>Chytridiomycetes</taxon>
        <taxon>Rhizophlyctidales</taxon>
        <taxon>Rhizophlyctidaceae</taxon>
        <taxon>Rhizophlyctis</taxon>
    </lineage>
</organism>
<comment type="caution">
    <text evidence="6">The sequence shown here is derived from an EMBL/GenBank/DDBJ whole genome shotgun (WGS) entry which is preliminary data.</text>
</comment>
<keyword evidence="3" id="KW-0547">Nucleotide-binding</keyword>
<dbReference type="GO" id="GO:0016787">
    <property type="term" value="F:hydrolase activity"/>
    <property type="evidence" value="ECO:0007669"/>
    <property type="project" value="UniProtKB-KW"/>
</dbReference>
<dbReference type="PANTHER" id="PTHR47958">
    <property type="entry name" value="ATP-DEPENDENT RNA HELICASE DBP3"/>
    <property type="match status" value="1"/>
</dbReference>
<evidence type="ECO:0000313" key="7">
    <source>
        <dbReference type="Proteomes" id="UP001212841"/>
    </source>
</evidence>
<dbReference type="InterPro" id="IPR011545">
    <property type="entry name" value="DEAD/DEAH_box_helicase_dom"/>
</dbReference>
<feature type="region of interest" description="Disordered" evidence="4">
    <location>
        <begin position="1"/>
        <end position="37"/>
    </location>
</feature>
<reference evidence="6" key="1">
    <citation type="submission" date="2020-05" db="EMBL/GenBank/DDBJ databases">
        <title>Phylogenomic resolution of chytrid fungi.</title>
        <authorList>
            <person name="Stajich J.E."/>
            <person name="Amses K."/>
            <person name="Simmons R."/>
            <person name="Seto K."/>
            <person name="Myers J."/>
            <person name="Bonds A."/>
            <person name="Quandt C.A."/>
            <person name="Barry K."/>
            <person name="Liu P."/>
            <person name="Grigoriev I."/>
            <person name="Longcore J.E."/>
            <person name="James T.Y."/>
        </authorList>
    </citation>
    <scope>NUCLEOTIDE SEQUENCE</scope>
    <source>
        <strain evidence="6">JEL0318</strain>
    </source>
</reference>
<dbReference type="Gene3D" id="3.40.50.300">
    <property type="entry name" value="P-loop containing nucleotide triphosphate hydrolases"/>
    <property type="match status" value="1"/>
</dbReference>
<evidence type="ECO:0000256" key="2">
    <source>
        <dbReference type="ARBA" id="ARBA00022806"/>
    </source>
</evidence>
<gene>
    <name evidence="6" type="primary">DED1_7</name>
    <name evidence="6" type="ORF">HK097_010326</name>
</gene>
<dbReference type="SMART" id="SM00487">
    <property type="entry name" value="DEXDc"/>
    <property type="match status" value="1"/>
</dbReference>
<feature type="domain" description="Helicase ATP-binding" evidence="5">
    <location>
        <begin position="123"/>
        <end position="303"/>
    </location>
</feature>
<keyword evidence="2 3" id="KW-0347">Helicase</keyword>
<keyword evidence="3" id="KW-0067">ATP-binding</keyword>
<dbReference type="GO" id="GO:0005524">
    <property type="term" value="F:ATP binding"/>
    <property type="evidence" value="ECO:0007669"/>
    <property type="project" value="UniProtKB-KW"/>
</dbReference>
<keyword evidence="1 3" id="KW-0378">Hydrolase</keyword>
<dbReference type="GO" id="GO:0003676">
    <property type="term" value="F:nucleic acid binding"/>
    <property type="evidence" value="ECO:0007669"/>
    <property type="project" value="InterPro"/>
</dbReference>
<evidence type="ECO:0000256" key="4">
    <source>
        <dbReference type="SAM" id="MobiDB-lite"/>
    </source>
</evidence>
<sequence>MMTDGDWDTPGEREAQVNGADAQVEHGAMEVSDEETMPSKPVYAMAKKWNEGEADEDLETEKQLCGEVNLAHVFQFESIPVQVFGENQPEPMKTFENYSWETLKANIGLMKYKQPMPIQQYGIPVLLAGRDLLGYAQTGSGKTAAYILPILQKMLIKGKDTLRYGCFIRISTPQYRLLHNVANNRGGPELLQGRGVTASPFAVVLAPTRELCAQIFDDIRKFAYRTWVRPFALYEGVKTRETMDFLDQYGCDFLVATPGRLKDMLQRKKISFAKVKFLVIDEADRMLNMGFEADVEELIKRSE</sequence>
<proteinExistence type="inferred from homology"/>
<comment type="similarity">
    <text evidence="3">Belongs to the DEAD box helicase family.</text>
</comment>
<dbReference type="PROSITE" id="PS51192">
    <property type="entry name" value="HELICASE_ATP_BIND_1"/>
    <property type="match status" value="1"/>
</dbReference>
<evidence type="ECO:0000313" key="6">
    <source>
        <dbReference type="EMBL" id="KAJ3048660.1"/>
    </source>
</evidence>
<dbReference type="GO" id="GO:0004386">
    <property type="term" value="F:helicase activity"/>
    <property type="evidence" value="ECO:0007669"/>
    <property type="project" value="UniProtKB-KW"/>
</dbReference>